<evidence type="ECO:0000313" key="1">
    <source>
        <dbReference type="EMBL" id="MBJ3778779.1"/>
    </source>
</evidence>
<sequence length="427" mass="46906">MDGITPALSVTFPRCTYNAFTRLYDAIVQLSGDESIAVDELDMDVALSDGTPLDNAWAIYLSGRGSTVQFRISAIVPEPYRLEDLSVSVILPDGTAWRLDHTASLEHETAGIIAVEVSDPDVQIDYWSCRADCRLQFGKKDAASAPVMVADPETSPSVFRAAASWPANRETITAIPAEGLGQKYTLFSSIAPQAHPSTARLQALKDTLAGQTAWIIGNGPSVRLEDLDRLGDAVTFCFNRFHLAYENTTLRPRFTISADQQMIEDFGDEILDRSSGTVFFAHSSPPSLTGDYLWLRQVPGFPSLFSKNAPYRVAPGGASAYVALQVAYYMGIRKFYFYGTDFKFTFDKNGDSKDRFRAATGDGNHFIKNYRSGKAWCPPSIQNILPSFYAARLLMEAEGGFIKNATRGGVLEVFERIDFDEALAAPA</sequence>
<reference evidence="1" key="1">
    <citation type="submission" date="2020-12" db="EMBL/GenBank/DDBJ databases">
        <title>Bacterial taxonomy.</title>
        <authorList>
            <person name="Pan X."/>
        </authorList>
    </citation>
    <scope>NUCLEOTIDE SEQUENCE</scope>
    <source>
        <strain evidence="1">B2012</strain>
    </source>
</reference>
<keyword evidence="2" id="KW-1185">Reference proteome</keyword>
<dbReference type="Proteomes" id="UP000609531">
    <property type="component" value="Unassembled WGS sequence"/>
</dbReference>
<name>A0A934IW10_9HYPH</name>
<evidence type="ECO:0000313" key="2">
    <source>
        <dbReference type="Proteomes" id="UP000609531"/>
    </source>
</evidence>
<dbReference type="EMBL" id="JAEKJA010000038">
    <property type="protein sequence ID" value="MBJ3778779.1"/>
    <property type="molecule type" value="Genomic_DNA"/>
</dbReference>
<dbReference type="RefSeq" id="WP_198884678.1">
    <property type="nucleotide sequence ID" value="NZ_JAEKJA010000038.1"/>
</dbReference>
<organism evidence="1 2">
    <name type="scientific">Acuticoccus mangrovi</name>
    <dbReference type="NCBI Taxonomy" id="2796142"/>
    <lineage>
        <taxon>Bacteria</taxon>
        <taxon>Pseudomonadati</taxon>
        <taxon>Pseudomonadota</taxon>
        <taxon>Alphaproteobacteria</taxon>
        <taxon>Hyphomicrobiales</taxon>
        <taxon>Amorphaceae</taxon>
        <taxon>Acuticoccus</taxon>
    </lineage>
</organism>
<protein>
    <submittedName>
        <fullName evidence="1">DUF115 domain-containing protein</fullName>
    </submittedName>
</protein>
<dbReference type="Gene3D" id="3.90.1480.10">
    <property type="entry name" value="Alpha-2,3-sialyltransferase"/>
    <property type="match status" value="1"/>
</dbReference>
<gene>
    <name evidence="1" type="ORF">JCR33_23970</name>
</gene>
<accession>A0A934IW10</accession>
<comment type="caution">
    <text evidence="1">The sequence shown here is derived from an EMBL/GenBank/DDBJ whole genome shotgun (WGS) entry which is preliminary data.</text>
</comment>
<dbReference type="AlphaFoldDB" id="A0A934IW10"/>
<proteinExistence type="predicted"/>